<keyword evidence="5 9" id="KW-0812">Transmembrane</keyword>
<feature type="transmembrane region" description="Helical" evidence="9">
    <location>
        <begin position="51"/>
        <end position="70"/>
    </location>
</feature>
<comment type="similarity">
    <text evidence="8">Belongs to the TsuA/YedE (TC 9.B.102) family.</text>
</comment>
<evidence type="ECO:0000256" key="3">
    <source>
        <dbReference type="ARBA" id="ARBA00022475"/>
    </source>
</evidence>
<evidence type="ECO:0000256" key="9">
    <source>
        <dbReference type="SAM" id="Phobius"/>
    </source>
</evidence>
<proteinExistence type="inferred from homology"/>
<dbReference type="Pfam" id="PF04143">
    <property type="entry name" value="Sulf_transp"/>
    <property type="match status" value="1"/>
</dbReference>
<dbReference type="EMBL" id="BSOS01000065">
    <property type="protein sequence ID" value="GLR67306.1"/>
    <property type="molecule type" value="Genomic_DNA"/>
</dbReference>
<dbReference type="InterPro" id="IPR007272">
    <property type="entry name" value="Sulf_transp_TsuA/YedE"/>
</dbReference>
<keyword evidence="11" id="KW-1185">Reference proteome</keyword>
<evidence type="ECO:0000256" key="7">
    <source>
        <dbReference type="ARBA" id="ARBA00023136"/>
    </source>
</evidence>
<evidence type="ECO:0000256" key="4">
    <source>
        <dbReference type="ARBA" id="ARBA00022519"/>
    </source>
</evidence>
<keyword evidence="6 9" id="KW-1133">Transmembrane helix</keyword>
<comment type="caution">
    <text evidence="10">The sequence shown here is derived from an EMBL/GenBank/DDBJ whole genome shotgun (WGS) entry which is preliminary data.</text>
</comment>
<keyword evidence="7 9" id="KW-0472">Membrane</keyword>
<evidence type="ECO:0000256" key="2">
    <source>
        <dbReference type="ARBA" id="ARBA00022448"/>
    </source>
</evidence>
<evidence type="ECO:0000256" key="5">
    <source>
        <dbReference type="ARBA" id="ARBA00022692"/>
    </source>
</evidence>
<evidence type="ECO:0000256" key="6">
    <source>
        <dbReference type="ARBA" id="ARBA00022989"/>
    </source>
</evidence>
<comment type="subcellular location">
    <subcellularLocation>
        <location evidence="1">Cell inner membrane</location>
        <topology evidence="1">Multi-pass membrane protein</topology>
    </subcellularLocation>
</comment>
<feature type="transmembrane region" description="Helical" evidence="9">
    <location>
        <begin position="120"/>
        <end position="141"/>
    </location>
</feature>
<evidence type="ECO:0000313" key="11">
    <source>
        <dbReference type="Proteomes" id="UP001156641"/>
    </source>
</evidence>
<feature type="transmembrane region" description="Helical" evidence="9">
    <location>
        <begin position="82"/>
        <end position="99"/>
    </location>
</feature>
<dbReference type="RefSeq" id="WP_284258035.1">
    <property type="nucleotide sequence ID" value="NZ_BSOS01000065.1"/>
</dbReference>
<reference evidence="11" key="1">
    <citation type="journal article" date="2019" name="Int. J. Syst. Evol. Microbiol.">
        <title>The Global Catalogue of Microorganisms (GCM) 10K type strain sequencing project: providing services to taxonomists for standard genome sequencing and annotation.</title>
        <authorList>
            <consortium name="The Broad Institute Genomics Platform"/>
            <consortium name="The Broad Institute Genome Sequencing Center for Infectious Disease"/>
            <person name="Wu L."/>
            <person name="Ma J."/>
        </authorList>
    </citation>
    <scope>NUCLEOTIDE SEQUENCE [LARGE SCALE GENOMIC DNA]</scope>
    <source>
        <strain evidence="11">NBRC 112502</strain>
    </source>
</reference>
<evidence type="ECO:0000313" key="10">
    <source>
        <dbReference type="EMBL" id="GLR67306.1"/>
    </source>
</evidence>
<accession>A0ABQ6A8V9</accession>
<sequence>MPIVIEPAVLEKALAGGVLIGISAAGLLLVNGRIAGISGIMAGASGRQSKIWQWAFLLGLVMAGIAAAPLGRGLPAALGRESLPLLAAAGLLVGFGTRLSNGCTSGHGVCGIAQLNPRSIIATCVFMLAAGLTVFVTRHLLGHG</sequence>
<dbReference type="Proteomes" id="UP001156641">
    <property type="component" value="Unassembled WGS sequence"/>
</dbReference>
<name>A0ABQ6A8V9_9PROT</name>
<keyword evidence="3" id="KW-1003">Cell membrane</keyword>
<protein>
    <submittedName>
        <fullName evidence="10">Membrane protein</fullName>
    </submittedName>
</protein>
<dbReference type="PANTHER" id="PTHR30574:SF1">
    <property type="entry name" value="SULPHUR TRANSPORT DOMAIN-CONTAINING PROTEIN"/>
    <property type="match status" value="1"/>
</dbReference>
<feature type="transmembrane region" description="Helical" evidence="9">
    <location>
        <begin position="12"/>
        <end position="30"/>
    </location>
</feature>
<evidence type="ECO:0000256" key="1">
    <source>
        <dbReference type="ARBA" id="ARBA00004429"/>
    </source>
</evidence>
<organism evidence="10 11">
    <name type="scientific">Acidocella aquatica</name>
    <dbReference type="NCBI Taxonomy" id="1922313"/>
    <lineage>
        <taxon>Bacteria</taxon>
        <taxon>Pseudomonadati</taxon>
        <taxon>Pseudomonadota</taxon>
        <taxon>Alphaproteobacteria</taxon>
        <taxon>Acetobacterales</taxon>
        <taxon>Acidocellaceae</taxon>
        <taxon>Acidocella</taxon>
    </lineage>
</organism>
<evidence type="ECO:0000256" key="8">
    <source>
        <dbReference type="ARBA" id="ARBA00035655"/>
    </source>
</evidence>
<dbReference type="PANTHER" id="PTHR30574">
    <property type="entry name" value="INNER MEMBRANE PROTEIN YEDE"/>
    <property type="match status" value="1"/>
</dbReference>
<gene>
    <name evidence="10" type="ORF">GCM10010909_19870</name>
</gene>
<keyword evidence="4" id="KW-0997">Cell inner membrane</keyword>
<keyword evidence="2" id="KW-0813">Transport</keyword>